<proteinExistence type="predicted"/>
<reference evidence="6 7" key="1">
    <citation type="submission" date="2016-12" db="EMBL/GenBank/DDBJ databases">
        <title>The genome of dimorphic prosthecate Glycocaulis alkaliphilus 6b-8t, isolated from crude oil dictates its adaptability in petroleum environments.</title>
        <authorList>
            <person name="Wu X.-L."/>
            <person name="Geng S."/>
        </authorList>
    </citation>
    <scope>NUCLEOTIDE SEQUENCE [LARGE SCALE GENOMIC DNA]</scope>
    <source>
        <strain evidence="6 7">6B-8</strain>
    </source>
</reference>
<dbReference type="AlphaFoldDB" id="A0A3T0E649"/>
<dbReference type="GO" id="GO:0005886">
    <property type="term" value="C:plasma membrane"/>
    <property type="evidence" value="ECO:0007669"/>
    <property type="project" value="UniProtKB-SubCell"/>
</dbReference>
<evidence type="ECO:0000256" key="4">
    <source>
        <dbReference type="ARBA" id="ARBA00022989"/>
    </source>
</evidence>
<keyword evidence="4" id="KW-1133">Transmembrane helix</keyword>
<evidence type="ECO:0000313" key="7">
    <source>
        <dbReference type="Proteomes" id="UP000286954"/>
    </source>
</evidence>
<dbReference type="PANTHER" id="PTHR30086">
    <property type="entry name" value="ARGININE EXPORTER PROTEIN ARGO"/>
    <property type="match status" value="1"/>
</dbReference>
<dbReference type="Pfam" id="PF01810">
    <property type="entry name" value="LysE"/>
    <property type="match status" value="1"/>
</dbReference>
<dbReference type="RefSeq" id="WP_127565158.1">
    <property type="nucleotide sequence ID" value="NZ_BMFB01000004.1"/>
</dbReference>
<organism evidence="6 7">
    <name type="scientific">Glycocaulis alkaliphilus</name>
    <dbReference type="NCBI Taxonomy" id="1434191"/>
    <lineage>
        <taxon>Bacteria</taxon>
        <taxon>Pseudomonadati</taxon>
        <taxon>Pseudomonadota</taxon>
        <taxon>Alphaproteobacteria</taxon>
        <taxon>Maricaulales</taxon>
        <taxon>Maricaulaceae</taxon>
        <taxon>Glycocaulis</taxon>
    </lineage>
</organism>
<gene>
    <name evidence="6" type="ORF">X907_0146</name>
</gene>
<keyword evidence="7" id="KW-1185">Reference proteome</keyword>
<sequence>MTLASLAAFGGALFILFFTPGPANAAMVGRTIDAGPVHGWLYGSGIITGDIVWLTVAVTGLAALAERAGPYVWIGKAIGVAILLWMAWGSLRSGLRPKPPAPVTSGLKRSAGYGATYLAGVAMPLTNPKAILFYLAFLPAFFDLSTVRITDYAVMVAMMLALFMLTTAVHVTLAERARGWLVAKGVKSRADLATAFVMASVAVWLAIS</sequence>
<dbReference type="EMBL" id="CP018911">
    <property type="protein sequence ID" value="AZU02696.1"/>
    <property type="molecule type" value="Genomic_DNA"/>
</dbReference>
<accession>A0A3T0E649</accession>
<dbReference type="Proteomes" id="UP000286954">
    <property type="component" value="Chromosome"/>
</dbReference>
<keyword evidence="2" id="KW-1003">Cell membrane</keyword>
<dbReference type="PANTHER" id="PTHR30086:SF20">
    <property type="entry name" value="ARGININE EXPORTER PROTEIN ARGO-RELATED"/>
    <property type="match status" value="1"/>
</dbReference>
<name>A0A3T0E649_9PROT</name>
<evidence type="ECO:0000256" key="5">
    <source>
        <dbReference type="ARBA" id="ARBA00023136"/>
    </source>
</evidence>
<keyword evidence="3" id="KW-0812">Transmembrane</keyword>
<evidence type="ECO:0000256" key="1">
    <source>
        <dbReference type="ARBA" id="ARBA00004651"/>
    </source>
</evidence>
<evidence type="ECO:0000313" key="6">
    <source>
        <dbReference type="EMBL" id="AZU02696.1"/>
    </source>
</evidence>
<dbReference type="GO" id="GO:0015171">
    <property type="term" value="F:amino acid transmembrane transporter activity"/>
    <property type="evidence" value="ECO:0007669"/>
    <property type="project" value="TreeGrafter"/>
</dbReference>
<evidence type="ECO:0000256" key="3">
    <source>
        <dbReference type="ARBA" id="ARBA00022692"/>
    </source>
</evidence>
<protein>
    <submittedName>
        <fullName evidence="6">Lysine exporter protein LysE/YggA</fullName>
    </submittedName>
</protein>
<keyword evidence="5" id="KW-0472">Membrane</keyword>
<dbReference type="InterPro" id="IPR001123">
    <property type="entry name" value="LeuE-type"/>
</dbReference>
<dbReference type="OrthoDB" id="9804822at2"/>
<evidence type="ECO:0000256" key="2">
    <source>
        <dbReference type="ARBA" id="ARBA00022475"/>
    </source>
</evidence>
<comment type="subcellular location">
    <subcellularLocation>
        <location evidence="1">Cell membrane</location>
        <topology evidence="1">Multi-pass membrane protein</topology>
    </subcellularLocation>
</comment>
<dbReference type="KEGG" id="gak:X907_0146"/>